<evidence type="ECO:0000313" key="3">
    <source>
        <dbReference type="Proteomes" id="UP001501337"/>
    </source>
</evidence>
<evidence type="ECO:0000256" key="1">
    <source>
        <dbReference type="SAM" id="SignalP"/>
    </source>
</evidence>
<keyword evidence="3" id="KW-1185">Reference proteome</keyword>
<accession>A0ABP7PSW9</accession>
<gene>
    <name evidence="2" type="ORF">GCM10022278_30180</name>
</gene>
<sequence length="129" mass="14118">MKRLLKIPVLVAALCIGMMAHADFALPYGLASPPDSTLVIGDVFDSAGGDREESIARFSTSASRQDSIEFYTLALEKVGFEIYSSSDTEKRAMIAGKRADDRVTVYFKDESDWAEAGESEISVHAVYNK</sequence>
<name>A0ABP7PSW9_9GAMM</name>
<organism evidence="2 3">
    <name type="scientific">Allohahella marinimesophila</name>
    <dbReference type="NCBI Taxonomy" id="1054972"/>
    <lineage>
        <taxon>Bacteria</taxon>
        <taxon>Pseudomonadati</taxon>
        <taxon>Pseudomonadota</taxon>
        <taxon>Gammaproteobacteria</taxon>
        <taxon>Oceanospirillales</taxon>
        <taxon>Hahellaceae</taxon>
        <taxon>Allohahella</taxon>
    </lineage>
</organism>
<proteinExistence type="predicted"/>
<keyword evidence="1" id="KW-0732">Signal</keyword>
<evidence type="ECO:0000313" key="2">
    <source>
        <dbReference type="EMBL" id="GAA3970550.1"/>
    </source>
</evidence>
<dbReference type="RefSeq" id="WP_344807824.1">
    <property type="nucleotide sequence ID" value="NZ_BAABBO010000012.1"/>
</dbReference>
<dbReference type="EMBL" id="BAABBO010000012">
    <property type="protein sequence ID" value="GAA3970550.1"/>
    <property type="molecule type" value="Genomic_DNA"/>
</dbReference>
<protein>
    <submittedName>
        <fullName evidence="2">Uncharacterized protein</fullName>
    </submittedName>
</protein>
<reference evidence="3" key="1">
    <citation type="journal article" date="2019" name="Int. J. Syst. Evol. Microbiol.">
        <title>The Global Catalogue of Microorganisms (GCM) 10K type strain sequencing project: providing services to taxonomists for standard genome sequencing and annotation.</title>
        <authorList>
            <consortium name="The Broad Institute Genomics Platform"/>
            <consortium name="The Broad Institute Genome Sequencing Center for Infectious Disease"/>
            <person name="Wu L."/>
            <person name="Ma J."/>
        </authorList>
    </citation>
    <scope>NUCLEOTIDE SEQUENCE [LARGE SCALE GENOMIC DNA]</scope>
    <source>
        <strain evidence="3">JCM 17555</strain>
    </source>
</reference>
<feature type="signal peptide" evidence="1">
    <location>
        <begin position="1"/>
        <end position="22"/>
    </location>
</feature>
<dbReference type="Proteomes" id="UP001501337">
    <property type="component" value="Unassembled WGS sequence"/>
</dbReference>
<feature type="chain" id="PRO_5047083842" evidence="1">
    <location>
        <begin position="23"/>
        <end position="129"/>
    </location>
</feature>
<comment type="caution">
    <text evidence="2">The sequence shown here is derived from an EMBL/GenBank/DDBJ whole genome shotgun (WGS) entry which is preliminary data.</text>
</comment>